<evidence type="ECO:0000313" key="2">
    <source>
        <dbReference type="Proteomes" id="UP000031829"/>
    </source>
</evidence>
<proteinExistence type="predicted"/>
<reference evidence="1 2" key="1">
    <citation type="journal article" date="2015" name="Genome Announc.">
        <title>Complete genome sequences for 35 biothreat assay-relevant bacillus species.</title>
        <authorList>
            <person name="Johnson S.L."/>
            <person name="Daligault H.E."/>
            <person name="Davenport K.W."/>
            <person name="Jaissle J."/>
            <person name="Frey K.G."/>
            <person name="Ladner J.T."/>
            <person name="Broomall S.M."/>
            <person name="Bishop-Lilly K.A."/>
            <person name="Bruce D.C."/>
            <person name="Gibbons H.S."/>
            <person name="Coyne S.R."/>
            <person name="Lo C.C."/>
            <person name="Meincke L."/>
            <person name="Munk A.C."/>
            <person name="Koroleva G.I."/>
            <person name="Rosenzweig C.N."/>
            <person name="Palacios G.F."/>
            <person name="Redden C.L."/>
            <person name="Minogue T.D."/>
            <person name="Chain P.S."/>
        </authorList>
    </citation>
    <scope>NUCLEOTIDE SEQUENCE [LARGE SCALE GENOMIC DNA]</scope>
    <source>
        <strain evidence="2">ATCC 14581 / DSM 32 / JCM 2506 / NBRC 15308 / NCIMB 9376 / NCTC 10342 / NRRL B-14308 / VKM B-512</strain>
    </source>
</reference>
<accession>A0A0B6AUM0</accession>
<dbReference type="EMBL" id="CP009920">
    <property type="protein sequence ID" value="AJI24832.1"/>
    <property type="molecule type" value="Genomic_DNA"/>
</dbReference>
<sequence>MSMLKKMAWSFISFKKIRSLRFEHTNKTIGFVLFLTFISLLPTFFFMTLTIVNGYHIATTDLPKSVSSFSISNSQLTSSQPFTKKVNGTAFILNPSQSIERFHSPAHAIGFLKDGIYITTNSQTQTYSYELLNWHHKDKNELLNLLHEQKFSLYILVPIAMLLLYVLTSGLNFLSITCLAYLGKLIALIAKKQLPFKQLWALSAYSTVAFTLLYTLFEAFSLSLALHSSLYWIGTFFIYLLLVTRVPIRRKVKPNKDAGTNVF</sequence>
<name>A0A0B6AUM0_PRIM2</name>
<evidence type="ECO:0008006" key="3">
    <source>
        <dbReference type="Google" id="ProtNLM"/>
    </source>
</evidence>
<organism evidence="1 2">
    <name type="scientific">Priestia megaterium (strain ATCC 14581 / DSM 32 / CCUG 1817 / JCM 2506 / NBRC 15308 / NCIMB 9376 / NCTC 10342 / NRRL B-14308 / VKM B-512 / Ford 19)</name>
    <name type="common">Bacillus megaterium</name>
    <dbReference type="NCBI Taxonomy" id="1348623"/>
    <lineage>
        <taxon>Bacteria</taxon>
        <taxon>Bacillati</taxon>
        <taxon>Bacillota</taxon>
        <taxon>Bacilli</taxon>
        <taxon>Bacillales</taxon>
        <taxon>Bacillaceae</taxon>
        <taxon>Priestia</taxon>
    </lineage>
</organism>
<dbReference type="InterPro" id="IPR009574">
    <property type="entry name" value="DUF1189"/>
</dbReference>
<dbReference type="Pfam" id="PF06691">
    <property type="entry name" value="DUF1189"/>
    <property type="match status" value="1"/>
</dbReference>
<evidence type="ECO:0000313" key="1">
    <source>
        <dbReference type="EMBL" id="AJI24832.1"/>
    </source>
</evidence>
<protein>
    <recommendedName>
        <fullName evidence="3">DUF1189 domain-containing protein</fullName>
    </recommendedName>
</protein>
<dbReference type="AlphaFoldDB" id="A0A0B6AUM0"/>
<dbReference type="GeneID" id="93644981"/>
<dbReference type="KEGG" id="bmeg:BG04_1515"/>
<gene>
    <name evidence="1" type="ORF">BG04_1515</name>
</gene>
<dbReference type="Proteomes" id="UP000031829">
    <property type="component" value="Chromosome"/>
</dbReference>
<dbReference type="HOGENOM" id="CLU_092305_0_0_9"/>
<dbReference type="RefSeq" id="WP_034648900.1">
    <property type="nucleotide sequence ID" value="NZ_BCVB01000008.1"/>
</dbReference>